<evidence type="ECO:0000256" key="1">
    <source>
        <dbReference type="SAM" id="SignalP"/>
    </source>
</evidence>
<evidence type="ECO:0008006" key="4">
    <source>
        <dbReference type="Google" id="ProtNLM"/>
    </source>
</evidence>
<reference evidence="2 3" key="1">
    <citation type="submission" date="2016-07" db="EMBL/GenBank/DDBJ databases">
        <title>Pervasive Adenine N6-methylation of Active Genes in Fungi.</title>
        <authorList>
            <consortium name="DOE Joint Genome Institute"/>
            <person name="Mondo S.J."/>
            <person name="Dannebaum R.O."/>
            <person name="Kuo R.C."/>
            <person name="Labutti K."/>
            <person name="Haridas S."/>
            <person name="Kuo A."/>
            <person name="Salamov A."/>
            <person name="Ahrendt S.R."/>
            <person name="Lipzen A."/>
            <person name="Sullivan W."/>
            <person name="Andreopoulos W.B."/>
            <person name="Clum A."/>
            <person name="Lindquist E."/>
            <person name="Daum C."/>
            <person name="Ramamoorthy G.K."/>
            <person name="Gryganskyi A."/>
            <person name="Culley D."/>
            <person name="Magnuson J.K."/>
            <person name="James T.Y."/>
            <person name="O'Malley M.A."/>
            <person name="Stajich J.E."/>
            <person name="Spatafora J.W."/>
            <person name="Visel A."/>
            <person name="Grigoriev I.V."/>
        </authorList>
    </citation>
    <scope>NUCLEOTIDE SEQUENCE [LARGE SCALE GENOMIC DNA]</scope>
    <source>
        <strain evidence="2 3">CBS 115471</strain>
    </source>
</reference>
<dbReference type="AlphaFoldDB" id="A0A1Y1ZJ42"/>
<evidence type="ECO:0000313" key="2">
    <source>
        <dbReference type="EMBL" id="ORY10261.1"/>
    </source>
</evidence>
<gene>
    <name evidence="2" type="ORF">BCR34DRAFT_602240</name>
</gene>
<feature type="signal peptide" evidence="1">
    <location>
        <begin position="1"/>
        <end position="18"/>
    </location>
</feature>
<dbReference type="EMBL" id="MCFA01000075">
    <property type="protein sequence ID" value="ORY10261.1"/>
    <property type="molecule type" value="Genomic_DNA"/>
</dbReference>
<evidence type="ECO:0000313" key="3">
    <source>
        <dbReference type="Proteomes" id="UP000193144"/>
    </source>
</evidence>
<protein>
    <recommendedName>
        <fullName evidence="4">Cell wall protein PhiA</fullName>
    </recommendedName>
</protein>
<proteinExistence type="predicted"/>
<sequence>MQFTTALLAASVAVAVSAAPTALENNYFGVIAIRSGSPIQNAAFQASLNRLIVGAKSQNATCDSFPASNSATFYIKDGELNLFSTDAPYQKVFVDRSGMGQGIIGYVTGAQPLVRNGETKGWAVKDNALTFDGAGIQACPGGIDGSYGLWLAGVSRPGGSTEDCLGINTLVVNTETPDSCTYSQYQG</sequence>
<feature type="chain" id="PRO_5012237465" description="Cell wall protein PhiA" evidence="1">
    <location>
        <begin position="19"/>
        <end position="187"/>
    </location>
</feature>
<dbReference type="OrthoDB" id="4093325at2759"/>
<keyword evidence="1" id="KW-0732">Signal</keyword>
<name>A0A1Y1ZJ42_9PLEO</name>
<comment type="caution">
    <text evidence="2">The sequence shown here is derived from an EMBL/GenBank/DDBJ whole genome shotgun (WGS) entry which is preliminary data.</text>
</comment>
<accession>A0A1Y1ZJ42</accession>
<organism evidence="2 3">
    <name type="scientific">Clohesyomyces aquaticus</name>
    <dbReference type="NCBI Taxonomy" id="1231657"/>
    <lineage>
        <taxon>Eukaryota</taxon>
        <taxon>Fungi</taxon>
        <taxon>Dikarya</taxon>
        <taxon>Ascomycota</taxon>
        <taxon>Pezizomycotina</taxon>
        <taxon>Dothideomycetes</taxon>
        <taxon>Pleosporomycetidae</taxon>
        <taxon>Pleosporales</taxon>
        <taxon>Lindgomycetaceae</taxon>
        <taxon>Clohesyomyces</taxon>
    </lineage>
</organism>
<dbReference type="Proteomes" id="UP000193144">
    <property type="component" value="Unassembled WGS sequence"/>
</dbReference>
<keyword evidence="3" id="KW-1185">Reference proteome</keyword>